<dbReference type="EMBL" id="MNUV01000014">
    <property type="protein sequence ID" value="OIO08155.1"/>
    <property type="molecule type" value="Genomic_DNA"/>
</dbReference>
<comment type="caution">
    <text evidence="2">The sequence shown here is derived from an EMBL/GenBank/DDBJ whole genome shotgun (WGS) entry which is preliminary data.</text>
</comment>
<dbReference type="Proteomes" id="UP000182860">
    <property type="component" value="Unassembled WGS sequence"/>
</dbReference>
<feature type="transmembrane region" description="Helical" evidence="1">
    <location>
        <begin position="59"/>
        <end position="76"/>
    </location>
</feature>
<feature type="transmembrane region" description="Helical" evidence="1">
    <location>
        <begin position="82"/>
        <end position="102"/>
    </location>
</feature>
<feature type="transmembrane region" description="Helical" evidence="1">
    <location>
        <begin position="27"/>
        <end position="47"/>
    </location>
</feature>
<feature type="transmembrane region" description="Helical" evidence="1">
    <location>
        <begin position="180"/>
        <end position="199"/>
    </location>
</feature>
<organism evidence="2 3">
    <name type="scientific">Candidatus Falkowbacteria bacterium CG1_02_41_21</name>
    <dbReference type="NCBI Taxonomy" id="1805147"/>
    <lineage>
        <taxon>Bacteria</taxon>
        <taxon>Candidatus Falkowiibacteriota</taxon>
    </lineage>
</organism>
<keyword evidence="1" id="KW-1133">Transmembrane helix</keyword>
<evidence type="ECO:0000313" key="2">
    <source>
        <dbReference type="EMBL" id="OIO08155.1"/>
    </source>
</evidence>
<evidence type="ECO:0000313" key="3">
    <source>
        <dbReference type="Proteomes" id="UP000182860"/>
    </source>
</evidence>
<keyword evidence="1" id="KW-0812">Transmembrane</keyword>
<accession>A0A1J4TB85</accession>
<feature type="transmembrane region" description="Helical" evidence="1">
    <location>
        <begin position="122"/>
        <end position="141"/>
    </location>
</feature>
<feature type="transmembrane region" description="Helical" evidence="1">
    <location>
        <begin position="147"/>
        <end position="168"/>
    </location>
</feature>
<sequence>MKPGQIIVLTNLSLWLLLEAFVFWPKFFYIILLLLNIVLILAIRFLLHKANLGNRLWNLWILPFLVLNSIVAYAILIPQDIWLNKFFIQILFILIIGFNFSYFKNIYNSIFHPDQPNNLPGLSTNFSFLSWFFLLAAVYGLQLFLDLSYWILILILIVLALLTTYQYLWINNLKGKESYTFVFLLAFVIAQLAWSVYFLPFDYNSLGLIMALIYYVFLNLTRLYLNHNWNKRNLQSLLVFSGVIMLLILLTLKWR</sequence>
<evidence type="ECO:0000256" key="1">
    <source>
        <dbReference type="SAM" id="Phobius"/>
    </source>
</evidence>
<protein>
    <submittedName>
        <fullName evidence="2">Uncharacterized protein</fullName>
    </submittedName>
</protein>
<keyword evidence="1" id="KW-0472">Membrane</keyword>
<feature type="transmembrane region" description="Helical" evidence="1">
    <location>
        <begin position="237"/>
        <end position="254"/>
    </location>
</feature>
<gene>
    <name evidence="2" type="ORF">AUJ35_00790</name>
</gene>
<dbReference type="AlphaFoldDB" id="A0A1J4TB85"/>
<reference evidence="2 3" key="1">
    <citation type="journal article" date="2016" name="Environ. Microbiol.">
        <title>Genomic resolution of a cold subsurface aquifer community provides metabolic insights for novel microbes adapted to high CO concentrations.</title>
        <authorList>
            <person name="Probst A.J."/>
            <person name="Castelle C.J."/>
            <person name="Singh A."/>
            <person name="Brown C.T."/>
            <person name="Anantharaman K."/>
            <person name="Sharon I."/>
            <person name="Hug L.A."/>
            <person name="Burstein D."/>
            <person name="Emerson J.B."/>
            <person name="Thomas B.C."/>
            <person name="Banfield J.F."/>
        </authorList>
    </citation>
    <scope>NUCLEOTIDE SEQUENCE [LARGE SCALE GENOMIC DNA]</scope>
    <source>
        <strain evidence="2">CG1_02_41_21</strain>
    </source>
</reference>
<feature type="transmembrane region" description="Helical" evidence="1">
    <location>
        <begin position="205"/>
        <end position="225"/>
    </location>
</feature>
<proteinExistence type="predicted"/>
<name>A0A1J4TB85_9BACT</name>